<dbReference type="EMBL" id="JAMLDX010000027">
    <property type="protein sequence ID" value="MCP3732966.1"/>
    <property type="molecule type" value="Genomic_DNA"/>
</dbReference>
<dbReference type="RefSeq" id="WP_254296957.1">
    <property type="nucleotide sequence ID" value="NZ_JAMLDX010000027.1"/>
</dbReference>
<name>A0A9X2HRA8_9SPHN</name>
<proteinExistence type="predicted"/>
<organism evidence="1 2">
    <name type="scientific">Sphingomonas tagetis</name>
    <dbReference type="NCBI Taxonomy" id="2949092"/>
    <lineage>
        <taxon>Bacteria</taxon>
        <taxon>Pseudomonadati</taxon>
        <taxon>Pseudomonadota</taxon>
        <taxon>Alphaproteobacteria</taxon>
        <taxon>Sphingomonadales</taxon>
        <taxon>Sphingomonadaceae</taxon>
        <taxon>Sphingomonas</taxon>
    </lineage>
</organism>
<reference evidence="1" key="1">
    <citation type="submission" date="2022-05" db="EMBL/GenBank/DDBJ databases">
        <title>Sphingomonas sp. strain MG17 Genome sequencing and assembly.</title>
        <authorList>
            <person name="Kim I."/>
        </authorList>
    </citation>
    <scope>NUCLEOTIDE SEQUENCE</scope>
    <source>
        <strain evidence="1">MG17</strain>
    </source>
</reference>
<gene>
    <name evidence="1" type="ORF">M9978_21350</name>
</gene>
<keyword evidence="2" id="KW-1185">Reference proteome</keyword>
<protein>
    <submittedName>
        <fullName evidence="1">Uncharacterized protein</fullName>
    </submittedName>
</protein>
<accession>A0A9X2HRA8</accession>
<sequence length="58" mass="6407">MDLNQLLYRHQISLMSASAASCPEARIAHHGMATLYAGRIDALRPLGARELLHLRQPA</sequence>
<evidence type="ECO:0000313" key="1">
    <source>
        <dbReference type="EMBL" id="MCP3732966.1"/>
    </source>
</evidence>
<evidence type="ECO:0000313" key="2">
    <source>
        <dbReference type="Proteomes" id="UP001139451"/>
    </source>
</evidence>
<dbReference type="AlphaFoldDB" id="A0A9X2HRA8"/>
<dbReference type="Proteomes" id="UP001139451">
    <property type="component" value="Unassembled WGS sequence"/>
</dbReference>
<comment type="caution">
    <text evidence="1">The sequence shown here is derived from an EMBL/GenBank/DDBJ whole genome shotgun (WGS) entry which is preliminary data.</text>
</comment>